<proteinExistence type="predicted"/>
<dbReference type="AlphaFoldDB" id="A0AAE3MYK9"/>
<protein>
    <submittedName>
        <fullName evidence="2">Uncharacterized protein</fullName>
    </submittedName>
</protein>
<gene>
    <name evidence="2" type="ORF">NOF55_06400</name>
</gene>
<comment type="caution">
    <text evidence="2">The sequence shown here is derived from an EMBL/GenBank/DDBJ whole genome shotgun (WGS) entry which is preliminary data.</text>
</comment>
<evidence type="ECO:0000313" key="2">
    <source>
        <dbReference type="EMBL" id="MCX8996732.1"/>
    </source>
</evidence>
<dbReference type="RefSeq" id="WP_306410512.1">
    <property type="nucleotide sequence ID" value="NZ_JANFPI010000002.1"/>
</dbReference>
<dbReference type="Proteomes" id="UP001208771">
    <property type="component" value="Unassembled WGS sequence"/>
</dbReference>
<evidence type="ECO:0000256" key="1">
    <source>
        <dbReference type="SAM" id="SignalP"/>
    </source>
</evidence>
<sequence>MRNTAAIALGLLLAAAPAHAFGPGGLARQFSSAVPSSEVVGAISYASARHSCGECAVMPFARLTPTASDAGRFLAALGMGIAPFAVPAAESADAGVLTGSVPSGEPL</sequence>
<accession>A0AAE3MYK9</accession>
<name>A0AAE3MYK9_9HYPH</name>
<organism evidence="2 3">
    <name type="scientific">Ectorhizobium quercum</name>
    <dbReference type="NCBI Taxonomy" id="2965071"/>
    <lineage>
        <taxon>Bacteria</taxon>
        <taxon>Pseudomonadati</taxon>
        <taxon>Pseudomonadota</taxon>
        <taxon>Alphaproteobacteria</taxon>
        <taxon>Hyphomicrobiales</taxon>
        <taxon>Rhizobiaceae</taxon>
        <taxon>Ectorhizobium</taxon>
    </lineage>
</organism>
<keyword evidence="1" id="KW-0732">Signal</keyword>
<evidence type="ECO:0000313" key="3">
    <source>
        <dbReference type="Proteomes" id="UP001208771"/>
    </source>
</evidence>
<reference evidence="2" key="1">
    <citation type="submission" date="2022-07" db="EMBL/GenBank/DDBJ databases">
        <title>Ectorhizobium quercum gen.nov., sp. nov.</title>
        <authorList>
            <person name="Ma T."/>
            <person name="Li Y."/>
        </authorList>
    </citation>
    <scope>NUCLEOTIDE SEQUENCE</scope>
    <source>
        <strain evidence="2">BDR2-2</strain>
    </source>
</reference>
<feature type="signal peptide" evidence="1">
    <location>
        <begin position="1"/>
        <end position="20"/>
    </location>
</feature>
<feature type="chain" id="PRO_5042232952" evidence="1">
    <location>
        <begin position="21"/>
        <end position="107"/>
    </location>
</feature>
<keyword evidence="3" id="KW-1185">Reference proteome</keyword>
<dbReference type="EMBL" id="JANFPI010000002">
    <property type="protein sequence ID" value="MCX8996732.1"/>
    <property type="molecule type" value="Genomic_DNA"/>
</dbReference>